<proteinExistence type="predicted"/>
<comment type="caution">
    <text evidence="1">The sequence shown here is derived from an EMBL/GenBank/DDBJ whole genome shotgun (WGS) entry which is preliminary data.</text>
</comment>
<evidence type="ECO:0000313" key="2">
    <source>
        <dbReference type="Proteomes" id="UP000540412"/>
    </source>
</evidence>
<dbReference type="PANTHER" id="PTHR23026:SF123">
    <property type="entry name" value="NAD(P)H NITROREDUCTASE RV3131-RELATED"/>
    <property type="match status" value="1"/>
</dbReference>
<evidence type="ECO:0000313" key="1">
    <source>
        <dbReference type="EMBL" id="MBB5915372.1"/>
    </source>
</evidence>
<dbReference type="InterPro" id="IPR050627">
    <property type="entry name" value="Nitroreductase/BluB"/>
</dbReference>
<keyword evidence="2" id="KW-1185">Reference proteome</keyword>
<dbReference type="PANTHER" id="PTHR23026">
    <property type="entry name" value="NADPH NITROREDUCTASE"/>
    <property type="match status" value="1"/>
</dbReference>
<dbReference type="EMBL" id="JACHIT010000002">
    <property type="protein sequence ID" value="MBB5915372.1"/>
    <property type="molecule type" value="Genomic_DNA"/>
</dbReference>
<dbReference type="SUPFAM" id="SSF55469">
    <property type="entry name" value="FMN-dependent nitroreductase-like"/>
    <property type="match status" value="1"/>
</dbReference>
<dbReference type="InterPro" id="IPR000415">
    <property type="entry name" value="Nitroreductase-like"/>
</dbReference>
<reference evidence="1 2" key="1">
    <citation type="submission" date="2020-08" db="EMBL/GenBank/DDBJ databases">
        <title>Sequencing the genomes of 1000 actinobacteria strains.</title>
        <authorList>
            <person name="Klenk H.-P."/>
        </authorList>
    </citation>
    <scope>NUCLEOTIDE SEQUENCE [LARGE SCALE GENOMIC DNA]</scope>
    <source>
        <strain evidence="1 2">DSM 43582</strain>
    </source>
</reference>
<name>A0A7W9PFX8_9NOCA</name>
<dbReference type="NCBIfam" id="NF047509">
    <property type="entry name" value="Rv3131_FMN_oxido"/>
    <property type="match status" value="1"/>
</dbReference>
<dbReference type="AlphaFoldDB" id="A0A7W9PFX8"/>
<dbReference type="Proteomes" id="UP000540412">
    <property type="component" value="Unassembled WGS sequence"/>
</dbReference>
<dbReference type="Gene3D" id="3.40.109.10">
    <property type="entry name" value="NADH Oxidase"/>
    <property type="match status" value="2"/>
</dbReference>
<dbReference type="GO" id="GO:0016491">
    <property type="term" value="F:oxidoreductase activity"/>
    <property type="evidence" value="ECO:0007669"/>
    <property type="project" value="InterPro"/>
</dbReference>
<organism evidence="1 2">
    <name type="scientific">Nocardia transvalensis</name>
    <dbReference type="NCBI Taxonomy" id="37333"/>
    <lineage>
        <taxon>Bacteria</taxon>
        <taxon>Bacillati</taxon>
        <taxon>Actinomycetota</taxon>
        <taxon>Actinomycetes</taxon>
        <taxon>Mycobacteriales</taxon>
        <taxon>Nocardiaceae</taxon>
        <taxon>Nocardia</taxon>
    </lineage>
</organism>
<dbReference type="RefSeq" id="WP_040749090.1">
    <property type="nucleotide sequence ID" value="NZ_JACHIT010000002.1"/>
</dbReference>
<protein>
    <submittedName>
        <fullName evidence="1">Nitroreductase</fullName>
    </submittedName>
</protein>
<accession>A0A7W9PFX8</accession>
<sequence length="332" mass="35927">MDSVPTSEVVEKAVQLAGRAPSLHNSQPWRWVFDGAALRLFSVPERTLPATDGTGRQTILACGIALGHLHVAMAAAGWRTLVARLPDPDRREPLATVRFRRARLVTDADRARVDAISARHTDRSPYAPPCGWDAFAPALRSAFDPADATLDVIPDDERPTLAHASELTAALRRYDSGYQAELRWWAGHVVGRTGVPRTALTAAEEQGVSIARKMPPGTSDPRASDPGIDRSTILLLSTADDAPGSLVRCGEALSTILLECTLAGYATCPLTHLTEYPRARSVVARLTDRNLLPQVLIRVGIVSPPRIPVEPTPRLPLADILENRSPPPEDRG</sequence>
<gene>
    <name evidence="1" type="ORF">BJY24_004284</name>
</gene>